<evidence type="ECO:0000313" key="6">
    <source>
        <dbReference type="Proteomes" id="UP001597452"/>
    </source>
</evidence>
<dbReference type="SUPFAM" id="SSF54106">
    <property type="entry name" value="LysM domain"/>
    <property type="match status" value="3"/>
</dbReference>
<dbReference type="Gene3D" id="3.10.350.10">
    <property type="entry name" value="LysM domain"/>
    <property type="match status" value="3"/>
</dbReference>
<dbReference type="PANTHER" id="PTHR46066:SF2">
    <property type="entry name" value="CHITINASE DOMAIN-CONTAINING PROTEIN 1"/>
    <property type="match status" value="1"/>
</dbReference>
<dbReference type="Pfam" id="PF00704">
    <property type="entry name" value="Glyco_hydro_18"/>
    <property type="match status" value="1"/>
</dbReference>
<dbReference type="InterPro" id="IPR041704">
    <property type="entry name" value="CFLE_GH18"/>
</dbReference>
<gene>
    <name evidence="5" type="ORF">ACFSW4_11385</name>
</gene>
<dbReference type="InterPro" id="IPR001223">
    <property type="entry name" value="Glyco_hydro18_cat"/>
</dbReference>
<accession>A0ABW5QBU5</accession>
<keyword evidence="2" id="KW-0326">Glycosidase</keyword>
<dbReference type="SMART" id="SM00636">
    <property type="entry name" value="Glyco_18"/>
    <property type="match status" value="1"/>
</dbReference>
<proteinExistence type="predicted"/>
<keyword evidence="1" id="KW-0378">Hydrolase</keyword>
<comment type="caution">
    <text evidence="5">The sequence shown here is derived from an EMBL/GenBank/DDBJ whole genome shotgun (WGS) entry which is preliminary data.</text>
</comment>
<dbReference type="InterPro" id="IPR018392">
    <property type="entry name" value="LysM"/>
</dbReference>
<protein>
    <submittedName>
        <fullName evidence="5">LysM peptidoglycan-binding domain-containing protein</fullName>
    </submittedName>
</protein>
<dbReference type="EMBL" id="JBHUMZ010000025">
    <property type="protein sequence ID" value="MFD2639473.1"/>
    <property type="molecule type" value="Genomic_DNA"/>
</dbReference>
<keyword evidence="6" id="KW-1185">Reference proteome</keyword>
<dbReference type="PROSITE" id="PS51782">
    <property type="entry name" value="LYSM"/>
    <property type="match status" value="3"/>
</dbReference>
<organism evidence="5 6">
    <name type="scientific">Piscibacillus salipiscarius</name>
    <dbReference type="NCBI Taxonomy" id="299480"/>
    <lineage>
        <taxon>Bacteria</taxon>
        <taxon>Bacillati</taxon>
        <taxon>Bacillota</taxon>
        <taxon>Bacilli</taxon>
        <taxon>Bacillales</taxon>
        <taxon>Bacillaceae</taxon>
        <taxon>Piscibacillus</taxon>
    </lineage>
</organism>
<reference evidence="6" key="1">
    <citation type="journal article" date="2019" name="Int. J. Syst. Evol. Microbiol.">
        <title>The Global Catalogue of Microorganisms (GCM) 10K type strain sequencing project: providing services to taxonomists for standard genome sequencing and annotation.</title>
        <authorList>
            <consortium name="The Broad Institute Genomics Platform"/>
            <consortium name="The Broad Institute Genome Sequencing Center for Infectious Disease"/>
            <person name="Wu L."/>
            <person name="Ma J."/>
        </authorList>
    </citation>
    <scope>NUCLEOTIDE SEQUENCE [LARGE SCALE GENOMIC DNA]</scope>
    <source>
        <strain evidence="6">TISTR 1571</strain>
    </source>
</reference>
<evidence type="ECO:0000256" key="2">
    <source>
        <dbReference type="ARBA" id="ARBA00023295"/>
    </source>
</evidence>
<dbReference type="InterPro" id="IPR029070">
    <property type="entry name" value="Chitinase_insertion_sf"/>
</dbReference>
<dbReference type="Gene3D" id="3.20.20.80">
    <property type="entry name" value="Glycosidases"/>
    <property type="match status" value="1"/>
</dbReference>
<dbReference type="InterPro" id="IPR036779">
    <property type="entry name" value="LysM_dom_sf"/>
</dbReference>
<evidence type="ECO:0000259" key="3">
    <source>
        <dbReference type="PROSITE" id="PS51782"/>
    </source>
</evidence>
<dbReference type="Pfam" id="PF01476">
    <property type="entry name" value="LysM"/>
    <property type="match status" value="3"/>
</dbReference>
<evidence type="ECO:0000313" key="5">
    <source>
        <dbReference type="EMBL" id="MFD2639473.1"/>
    </source>
</evidence>
<dbReference type="PANTHER" id="PTHR46066">
    <property type="entry name" value="CHITINASE DOMAIN-CONTAINING PROTEIN 1 FAMILY MEMBER"/>
    <property type="match status" value="1"/>
</dbReference>
<sequence>MNIHVVRSGDTLWRIARRYNTTIDQISYVNGLEDLDVLVIGQALVVPDPAVEYVVQPGDTLWRISQEYGIPLNELSEHNNIANPSVIHVGDMLQMPYRTHSVQSGQTLWMIAQRYGTTVSEIVRINNIDNPSQIYPNQKIRIPVKPLPLTEVNAYITQTEEEGRREVLEVGRHLTYLTPFTYGFSEDGSLTSFNEQAVINAAYDTNTVPLLVLTNYVNDTFDSELASILFNNPNLQDTLINNMLNVMKEKGYQGVNFDFEYVYPEDREGYNNFLRRVVERLRPQGYIVSSALAPKDSGDQVGLLYEGHDYESHGEIVDFVVIMTYEWGWSGGEPWAIAPIDEVREVLDYAVTVIPPEKIMMGVPLYGRDWKIPWVQGTYATTVNLDEAIGLAAEYGANINFHPKHQSPYFEYTDETGQRHEVWFEDARSVQAKYETVKDYGLRGVSYWVLGIPFMQNWPVLESEFRVKNE</sequence>
<dbReference type="SUPFAM" id="SSF51445">
    <property type="entry name" value="(Trans)glycosidases"/>
    <property type="match status" value="1"/>
</dbReference>
<feature type="domain" description="LysM" evidence="3">
    <location>
        <begin position="2"/>
        <end position="46"/>
    </location>
</feature>
<evidence type="ECO:0000256" key="1">
    <source>
        <dbReference type="ARBA" id="ARBA00022801"/>
    </source>
</evidence>
<feature type="domain" description="GH18" evidence="4">
    <location>
        <begin position="150"/>
        <end position="470"/>
    </location>
</feature>
<dbReference type="InterPro" id="IPR017853">
    <property type="entry name" value="GH"/>
</dbReference>
<dbReference type="PROSITE" id="PS51910">
    <property type="entry name" value="GH18_2"/>
    <property type="match status" value="1"/>
</dbReference>
<dbReference type="CDD" id="cd00118">
    <property type="entry name" value="LysM"/>
    <property type="match status" value="3"/>
</dbReference>
<name>A0ABW5QBU5_9BACI</name>
<feature type="domain" description="LysM" evidence="3">
    <location>
        <begin position="98"/>
        <end position="142"/>
    </location>
</feature>
<evidence type="ECO:0000259" key="4">
    <source>
        <dbReference type="PROSITE" id="PS51910"/>
    </source>
</evidence>
<dbReference type="CDD" id="cd02874">
    <property type="entry name" value="GH18_CFLE_spore_hydrolase"/>
    <property type="match status" value="1"/>
</dbReference>
<dbReference type="Proteomes" id="UP001597452">
    <property type="component" value="Unassembled WGS sequence"/>
</dbReference>
<dbReference type="SMART" id="SM00257">
    <property type="entry name" value="LysM"/>
    <property type="match status" value="3"/>
</dbReference>
<dbReference type="RefSeq" id="WP_054754491.1">
    <property type="nucleotide sequence ID" value="NZ_JBHUMZ010000025.1"/>
</dbReference>
<feature type="domain" description="LysM" evidence="3">
    <location>
        <begin position="51"/>
        <end position="95"/>
    </location>
</feature>
<dbReference type="InterPro" id="IPR011583">
    <property type="entry name" value="Chitinase_II/V-like_cat"/>
</dbReference>
<dbReference type="Gene3D" id="3.10.50.10">
    <property type="match status" value="1"/>
</dbReference>